<dbReference type="PANTHER" id="PTHR43132:SF2">
    <property type="entry name" value="ARSENICAL RESISTANCE OPERON REPRESSOR ARSR-RELATED"/>
    <property type="match status" value="1"/>
</dbReference>
<dbReference type="GO" id="GO:0003700">
    <property type="term" value="F:DNA-binding transcription factor activity"/>
    <property type="evidence" value="ECO:0007669"/>
    <property type="project" value="InterPro"/>
</dbReference>
<evidence type="ECO:0000256" key="3">
    <source>
        <dbReference type="ARBA" id="ARBA00023163"/>
    </source>
</evidence>
<dbReference type="InterPro" id="IPR051011">
    <property type="entry name" value="Metal_resp_trans_reg"/>
</dbReference>
<dbReference type="EMBL" id="JRKI01000029">
    <property type="protein sequence ID" value="KIZ16316.1"/>
    <property type="molecule type" value="Genomic_DNA"/>
</dbReference>
<dbReference type="PRINTS" id="PR00778">
    <property type="entry name" value="HTHARSR"/>
</dbReference>
<evidence type="ECO:0000313" key="6">
    <source>
        <dbReference type="Proteomes" id="UP000032458"/>
    </source>
</evidence>
<dbReference type="PANTHER" id="PTHR43132">
    <property type="entry name" value="ARSENICAL RESISTANCE OPERON REPRESSOR ARSR-RELATED"/>
    <property type="match status" value="1"/>
</dbReference>
<keyword evidence="3" id="KW-0804">Transcription</keyword>
<proteinExistence type="predicted"/>
<organism evidence="5 6">
    <name type="scientific">Streptomyces natalensis ATCC 27448</name>
    <dbReference type="NCBI Taxonomy" id="1240678"/>
    <lineage>
        <taxon>Bacteria</taxon>
        <taxon>Bacillati</taxon>
        <taxon>Actinomycetota</taxon>
        <taxon>Actinomycetes</taxon>
        <taxon>Kitasatosporales</taxon>
        <taxon>Streptomycetaceae</taxon>
        <taxon>Streptomyces</taxon>
    </lineage>
</organism>
<dbReference type="SMART" id="SM00418">
    <property type="entry name" value="HTH_ARSR"/>
    <property type="match status" value="1"/>
</dbReference>
<dbReference type="PROSITE" id="PS50987">
    <property type="entry name" value="HTH_ARSR_2"/>
    <property type="match status" value="1"/>
</dbReference>
<comment type="caution">
    <text evidence="5">The sequence shown here is derived from an EMBL/GenBank/DDBJ whole genome shotgun (WGS) entry which is preliminary data.</text>
</comment>
<dbReference type="CDD" id="cd00090">
    <property type="entry name" value="HTH_ARSR"/>
    <property type="match status" value="1"/>
</dbReference>
<keyword evidence="6" id="KW-1185">Reference proteome</keyword>
<name>A0A0D7CJT8_9ACTN</name>
<evidence type="ECO:0000256" key="2">
    <source>
        <dbReference type="ARBA" id="ARBA00023125"/>
    </source>
</evidence>
<dbReference type="Gene3D" id="1.10.10.10">
    <property type="entry name" value="Winged helix-like DNA-binding domain superfamily/Winged helix DNA-binding domain"/>
    <property type="match status" value="1"/>
</dbReference>
<dbReference type="Proteomes" id="UP000032458">
    <property type="component" value="Unassembled WGS sequence"/>
</dbReference>
<dbReference type="AlphaFoldDB" id="A0A0D7CJT8"/>
<feature type="domain" description="HTH arsR-type" evidence="4">
    <location>
        <begin position="9"/>
        <end position="103"/>
    </location>
</feature>
<dbReference type="RefSeq" id="WP_030067341.1">
    <property type="nucleotide sequence ID" value="NZ_JRKI01000029.1"/>
</dbReference>
<accession>A0A0D7CJT8</accession>
<dbReference type="InterPro" id="IPR036388">
    <property type="entry name" value="WH-like_DNA-bd_sf"/>
</dbReference>
<dbReference type="Pfam" id="PF01022">
    <property type="entry name" value="HTH_5"/>
    <property type="match status" value="1"/>
</dbReference>
<gene>
    <name evidence="5" type="ORF">SNA_24350</name>
</gene>
<evidence type="ECO:0000256" key="1">
    <source>
        <dbReference type="ARBA" id="ARBA00023015"/>
    </source>
</evidence>
<keyword evidence="2" id="KW-0238">DNA-binding</keyword>
<protein>
    <submittedName>
        <fullName evidence="5">ArsR family transcriptional regulator</fullName>
    </submittedName>
</protein>
<evidence type="ECO:0000259" key="4">
    <source>
        <dbReference type="PROSITE" id="PS50987"/>
    </source>
</evidence>
<dbReference type="GO" id="GO:0003677">
    <property type="term" value="F:DNA binding"/>
    <property type="evidence" value="ECO:0007669"/>
    <property type="project" value="UniProtKB-KW"/>
</dbReference>
<keyword evidence="1" id="KW-0805">Transcription regulation</keyword>
<dbReference type="InterPro" id="IPR011991">
    <property type="entry name" value="ArsR-like_HTH"/>
</dbReference>
<dbReference type="NCBIfam" id="NF033788">
    <property type="entry name" value="HTH_metalloreg"/>
    <property type="match status" value="1"/>
</dbReference>
<dbReference type="InterPro" id="IPR036390">
    <property type="entry name" value="WH_DNA-bd_sf"/>
</dbReference>
<sequence length="137" mass="14103">MTGAWGPRAQAPLYQAKAEFFRMLGHPVRIRVLELLQDGPLPVRSLLSAIEVEPSALSQQLAVLRRSGIVTATRSGSTVVYELSGGDVTELLRAARRVLTEVLTGRDALLAALREGEGGAAAAGAAAGAVASAGAVS</sequence>
<evidence type="ECO:0000313" key="5">
    <source>
        <dbReference type="EMBL" id="KIZ16316.1"/>
    </source>
</evidence>
<dbReference type="InterPro" id="IPR001845">
    <property type="entry name" value="HTH_ArsR_DNA-bd_dom"/>
</dbReference>
<dbReference type="PATRIC" id="fig|1240678.4.peg.5177"/>
<reference evidence="5 6" key="1">
    <citation type="submission" date="2014-09" db="EMBL/GenBank/DDBJ databases">
        <title>Draft genome sequence of Streptomyces natalensis ATCC 27448, producer of the antifungal pimaricin.</title>
        <authorList>
            <person name="Mendes M.V."/>
            <person name="Beites T."/>
            <person name="Pires S."/>
            <person name="Santos C.L."/>
            <person name="Moradas-Ferreira P."/>
        </authorList>
    </citation>
    <scope>NUCLEOTIDE SEQUENCE [LARGE SCALE GENOMIC DNA]</scope>
    <source>
        <strain evidence="5 6">ATCC 27448</strain>
    </source>
</reference>
<dbReference type="SUPFAM" id="SSF46785">
    <property type="entry name" value="Winged helix' DNA-binding domain"/>
    <property type="match status" value="1"/>
</dbReference>